<protein>
    <submittedName>
        <fullName evidence="1">Uncharacterized protein</fullName>
    </submittedName>
</protein>
<sequence length="294" mass="33988">MEESILSNKVSAQSYSSIERGVLKYVDVVGSVENNDHLFELYIEDDNYLNIEKDRAGYLKSEGDVFLDNSALKDIIMMRRPHYNLMMDIKLFIHFERLALFMKYVNRLSEHQVNEAKNPITDEDTAELNFALAENLNTIDINTVTWENPLSVTRKHKTGIFSNDLCQQLKASDDYNALDEDDNWFNNGYLTDVVIPLIRAAIKDIPNFNYMRVTTSEMESKNSKERWKLQKCSSFGKKPDAMIIATICNIEFEIMFLEGSRLVADKGKRHSDSVKLWRGSNDGIWLASRRCKLK</sequence>
<dbReference type="VEuPathDB" id="FungiDB:RhiirA1_452124"/>
<accession>A0A2N0SAM1</accession>
<reference evidence="1 2" key="1">
    <citation type="submission" date="2017-10" db="EMBL/GenBank/DDBJ databases">
        <title>Extensive intraspecific genome diversity in a model arbuscular mycorrhizal fungus.</title>
        <authorList>
            <person name="Chen E.C.H."/>
            <person name="Morin E."/>
            <person name="Baudet D."/>
            <person name="Noel J."/>
            <person name="Ndikumana S."/>
            <person name="Charron P."/>
            <person name="St-Onge C."/>
            <person name="Giorgi J."/>
            <person name="Grigoriev I.V."/>
            <person name="Roux C."/>
            <person name="Martin F.M."/>
            <person name="Corradi N."/>
        </authorList>
    </citation>
    <scope>NUCLEOTIDE SEQUENCE [LARGE SCALE GENOMIC DNA]</scope>
    <source>
        <strain evidence="1 2">A1</strain>
    </source>
</reference>
<evidence type="ECO:0000313" key="1">
    <source>
        <dbReference type="EMBL" id="PKC72610.1"/>
    </source>
</evidence>
<dbReference type="Proteomes" id="UP000232688">
    <property type="component" value="Unassembled WGS sequence"/>
</dbReference>
<dbReference type="VEuPathDB" id="FungiDB:RhiirFUN_010318"/>
<organism evidence="1 2">
    <name type="scientific">Rhizophagus irregularis</name>
    <dbReference type="NCBI Taxonomy" id="588596"/>
    <lineage>
        <taxon>Eukaryota</taxon>
        <taxon>Fungi</taxon>
        <taxon>Fungi incertae sedis</taxon>
        <taxon>Mucoromycota</taxon>
        <taxon>Glomeromycotina</taxon>
        <taxon>Glomeromycetes</taxon>
        <taxon>Glomerales</taxon>
        <taxon>Glomeraceae</taxon>
        <taxon>Rhizophagus</taxon>
    </lineage>
</organism>
<gene>
    <name evidence="1" type="ORF">RhiirA1_452124</name>
</gene>
<reference evidence="1 2" key="2">
    <citation type="submission" date="2017-10" db="EMBL/GenBank/DDBJ databases">
        <title>Genome analyses suggest a sexual origin of heterokaryosis in a supposedly ancient asexual fungus.</title>
        <authorList>
            <person name="Corradi N."/>
            <person name="Sedzielewska K."/>
            <person name="Noel J."/>
            <person name="Charron P."/>
            <person name="Farinelli L."/>
            <person name="Marton T."/>
            <person name="Kruger M."/>
            <person name="Pelin A."/>
            <person name="Brachmann A."/>
            <person name="Corradi N."/>
        </authorList>
    </citation>
    <scope>NUCLEOTIDE SEQUENCE [LARGE SCALE GENOMIC DNA]</scope>
    <source>
        <strain evidence="1 2">A1</strain>
    </source>
</reference>
<proteinExistence type="predicted"/>
<dbReference type="AlphaFoldDB" id="A0A2N0SAM1"/>
<evidence type="ECO:0000313" key="2">
    <source>
        <dbReference type="Proteomes" id="UP000232688"/>
    </source>
</evidence>
<dbReference type="EMBL" id="LLXH01000118">
    <property type="protein sequence ID" value="PKC72610.1"/>
    <property type="molecule type" value="Genomic_DNA"/>
</dbReference>
<name>A0A2N0SAM1_9GLOM</name>
<comment type="caution">
    <text evidence="1">The sequence shown here is derived from an EMBL/GenBank/DDBJ whole genome shotgun (WGS) entry which is preliminary data.</text>
</comment>